<dbReference type="GO" id="GO:0016757">
    <property type="term" value="F:glycosyltransferase activity"/>
    <property type="evidence" value="ECO:0007669"/>
    <property type="project" value="TreeGrafter"/>
</dbReference>
<accession>A0A418V673</accession>
<keyword evidence="1" id="KW-0808">Transferase</keyword>
<dbReference type="Proteomes" id="UP000286287">
    <property type="component" value="Unassembled WGS sequence"/>
</dbReference>
<comment type="caution">
    <text evidence="1">The sequence shown here is derived from an EMBL/GenBank/DDBJ whole genome shotgun (WGS) entry which is preliminary data.</text>
</comment>
<dbReference type="Pfam" id="PF13692">
    <property type="entry name" value="Glyco_trans_1_4"/>
    <property type="match status" value="1"/>
</dbReference>
<gene>
    <name evidence="1" type="ORF">D3875_08445</name>
</gene>
<dbReference type="AlphaFoldDB" id="A0A418V673"/>
<dbReference type="PANTHER" id="PTHR45947:SF3">
    <property type="entry name" value="SULFOQUINOVOSYL TRANSFERASE SQD2"/>
    <property type="match status" value="1"/>
</dbReference>
<dbReference type="SUPFAM" id="SSF53756">
    <property type="entry name" value="UDP-Glycosyltransferase/glycogen phosphorylase"/>
    <property type="match status" value="1"/>
</dbReference>
<reference evidence="1 2" key="1">
    <citation type="submission" date="2018-09" db="EMBL/GenBank/DDBJ databases">
        <authorList>
            <person name="Zhu H."/>
        </authorList>
    </citation>
    <scope>NUCLEOTIDE SEQUENCE [LARGE SCALE GENOMIC DNA]</scope>
    <source>
        <strain evidence="1 2">K2S05-167</strain>
    </source>
</reference>
<name>A0A418V673_9DEIO</name>
<dbReference type="Gene3D" id="3.40.50.2000">
    <property type="entry name" value="Glycogen Phosphorylase B"/>
    <property type="match status" value="2"/>
</dbReference>
<organism evidence="1 2">
    <name type="scientific">Deinococcus cavernae</name>
    <dbReference type="NCBI Taxonomy" id="2320857"/>
    <lineage>
        <taxon>Bacteria</taxon>
        <taxon>Thermotogati</taxon>
        <taxon>Deinococcota</taxon>
        <taxon>Deinococci</taxon>
        <taxon>Deinococcales</taxon>
        <taxon>Deinococcaceae</taxon>
        <taxon>Deinococcus</taxon>
    </lineage>
</organism>
<sequence length="397" mass="43902">MRLSVVLEQRFIHTADGATFDNGHATYTHWQRYLNTFEEVQVVGRSQLVQVVPDGYRRVDGPAVTVLHVPYYQGPVGLLKRLPQVSAALLRGLEPQEAVIVRLSGVLGHLAAGLWYWQRQPFAVEVVNDPFMGYGPDGTRHPLRPVFRWMLTALTRWQCRQAVAVQYVTRQALQRRYPPRSLVNSFGVSDVHLPPEAFAAGPRQYGCPARLAVLVGMLEQRHKAADIAIAALARLREQGHEMRLRIVGDGPLRPSLEAQALSQGVAEFVEFVGQRSTSAEVRSDLREADLFLIPSRTEGLPRALLEAMAQGLPAIGSAVGGIPELLDAARLVKPGSVDDLARAWQALALDTDALTRESARNYRTAQTYADDVLDVQRTAFQRVVRAATPRGPRSSCQ</sequence>
<evidence type="ECO:0000313" key="1">
    <source>
        <dbReference type="EMBL" id="RJF71598.1"/>
    </source>
</evidence>
<keyword evidence="2" id="KW-1185">Reference proteome</keyword>
<protein>
    <submittedName>
        <fullName evidence="1">Glycosyltransferase</fullName>
    </submittedName>
</protein>
<dbReference type="RefSeq" id="WP_119762931.1">
    <property type="nucleotide sequence ID" value="NZ_QYUJ01000014.1"/>
</dbReference>
<dbReference type="InterPro" id="IPR050194">
    <property type="entry name" value="Glycosyltransferase_grp1"/>
</dbReference>
<dbReference type="EMBL" id="QYUJ01000014">
    <property type="protein sequence ID" value="RJF71598.1"/>
    <property type="molecule type" value="Genomic_DNA"/>
</dbReference>
<proteinExistence type="predicted"/>
<evidence type="ECO:0000313" key="2">
    <source>
        <dbReference type="Proteomes" id="UP000286287"/>
    </source>
</evidence>
<dbReference type="PANTHER" id="PTHR45947">
    <property type="entry name" value="SULFOQUINOVOSYL TRANSFERASE SQD2"/>
    <property type="match status" value="1"/>
</dbReference>
<dbReference type="OrthoDB" id="9804196at2"/>